<protein>
    <submittedName>
        <fullName evidence="1">Zinc-dependent metalloprotease</fullName>
    </submittedName>
</protein>
<proteinExistence type="predicted"/>
<name>A0ABD5T6Y1_9EURY</name>
<dbReference type="AlphaFoldDB" id="A0ABD5T6Y1"/>
<gene>
    <name evidence="1" type="ORF">ACFQDD_08575</name>
</gene>
<accession>A0ABD5T6Y1</accession>
<sequence>RRGGGGPVQRLARRLLGLGLKRRQYERGAAFFSYVADARGIEAASAVWNGPQNLPTDAEIDDPAAWLTRVDP</sequence>
<comment type="caution">
    <text evidence="1">The sequence shown here is derived from an EMBL/GenBank/DDBJ whole genome shotgun (WGS) entry which is preliminary data.</text>
</comment>
<dbReference type="EMBL" id="JBHSWT010000421">
    <property type="protein sequence ID" value="MFC6771567.1"/>
    <property type="molecule type" value="Genomic_DNA"/>
</dbReference>
<dbReference type="PANTHER" id="PTHR39420:SF1">
    <property type="entry name" value="HYDROLASE"/>
    <property type="match status" value="1"/>
</dbReference>
<keyword evidence="1" id="KW-0645">Protease</keyword>
<evidence type="ECO:0000313" key="1">
    <source>
        <dbReference type="EMBL" id="MFC6771567.1"/>
    </source>
</evidence>
<reference evidence="1 2" key="1">
    <citation type="journal article" date="2019" name="Int. J. Syst. Evol. Microbiol.">
        <title>The Global Catalogue of Microorganisms (GCM) 10K type strain sequencing project: providing services to taxonomists for standard genome sequencing and annotation.</title>
        <authorList>
            <consortium name="The Broad Institute Genomics Platform"/>
            <consortium name="The Broad Institute Genome Sequencing Center for Infectious Disease"/>
            <person name="Wu L."/>
            <person name="Ma J."/>
        </authorList>
    </citation>
    <scope>NUCLEOTIDE SEQUENCE [LARGE SCALE GENOMIC DNA]</scope>
    <source>
        <strain evidence="1 2">PJ61</strain>
    </source>
</reference>
<keyword evidence="2" id="KW-1185">Reference proteome</keyword>
<dbReference type="InterPro" id="IPR018766">
    <property type="entry name" value="Zinicin_2"/>
</dbReference>
<feature type="non-terminal residue" evidence="1">
    <location>
        <position position="1"/>
    </location>
</feature>
<evidence type="ECO:0000313" key="2">
    <source>
        <dbReference type="Proteomes" id="UP001596274"/>
    </source>
</evidence>
<keyword evidence="1" id="KW-0378">Hydrolase</keyword>
<dbReference type="GO" id="GO:0008237">
    <property type="term" value="F:metallopeptidase activity"/>
    <property type="evidence" value="ECO:0007669"/>
    <property type="project" value="UniProtKB-KW"/>
</dbReference>
<dbReference type="SUPFAM" id="SSF55486">
    <property type="entry name" value="Metalloproteases ('zincins'), catalytic domain"/>
    <property type="match status" value="1"/>
</dbReference>
<organism evidence="1 2">
    <name type="scientific">Halorubrum pallidum</name>
    <dbReference type="NCBI Taxonomy" id="1526114"/>
    <lineage>
        <taxon>Archaea</taxon>
        <taxon>Methanobacteriati</taxon>
        <taxon>Methanobacteriota</taxon>
        <taxon>Stenosarchaea group</taxon>
        <taxon>Halobacteria</taxon>
        <taxon>Halobacteriales</taxon>
        <taxon>Haloferacaceae</taxon>
        <taxon>Halorubrum</taxon>
    </lineage>
</organism>
<dbReference type="Proteomes" id="UP001596274">
    <property type="component" value="Unassembled WGS sequence"/>
</dbReference>
<keyword evidence="1" id="KW-0482">Metalloprotease</keyword>
<dbReference type="Pfam" id="PF10103">
    <property type="entry name" value="Zincin_2"/>
    <property type="match status" value="1"/>
</dbReference>
<dbReference type="PANTHER" id="PTHR39420">
    <property type="match status" value="1"/>
</dbReference>